<dbReference type="GO" id="GO:0046935">
    <property type="term" value="F:1-phosphatidylinositol-3-kinase regulator activity"/>
    <property type="evidence" value="ECO:0007669"/>
    <property type="project" value="TreeGrafter"/>
</dbReference>
<dbReference type="Pfam" id="PF07525">
    <property type="entry name" value="SOCS_box"/>
    <property type="match status" value="1"/>
</dbReference>
<dbReference type="Ensembl" id="ENSLACT00000021822.1">
    <property type="protein sequence ID" value="ENSLACP00000021681.1"/>
    <property type="gene ID" value="ENSLACG00000019050.1"/>
</dbReference>
<name>H3BIG0_LATCH</name>
<proteinExistence type="predicted"/>
<evidence type="ECO:0000256" key="3">
    <source>
        <dbReference type="SAM" id="MobiDB-lite"/>
    </source>
</evidence>
<dbReference type="Bgee" id="ENSLACG00000019050">
    <property type="expression patterns" value="Expressed in muscle tissue and 6 other cell types or tissues"/>
</dbReference>
<dbReference type="HOGENOM" id="CLU_035609_0_0_1"/>
<dbReference type="Gene3D" id="3.30.505.10">
    <property type="entry name" value="SH2 domain"/>
    <property type="match status" value="1"/>
</dbReference>
<dbReference type="Proteomes" id="UP000008672">
    <property type="component" value="Unassembled WGS sequence"/>
</dbReference>
<dbReference type="GO" id="GO:0046854">
    <property type="term" value="P:phosphatidylinositol phosphate biosynthetic process"/>
    <property type="evidence" value="ECO:0007669"/>
    <property type="project" value="TreeGrafter"/>
</dbReference>
<dbReference type="SMART" id="SM00969">
    <property type="entry name" value="SOCS_box"/>
    <property type="match status" value="1"/>
</dbReference>
<feature type="domain" description="SOCS box" evidence="4">
    <location>
        <begin position="347"/>
        <end position="396"/>
    </location>
</feature>
<feature type="compositionally biased region" description="Basic and acidic residues" evidence="3">
    <location>
        <begin position="1"/>
        <end position="29"/>
    </location>
</feature>
<dbReference type="eggNOG" id="KOG4566">
    <property type="taxonomic scope" value="Eukaryota"/>
</dbReference>
<comment type="pathway">
    <text evidence="1">Protein modification; protein ubiquitination.</text>
</comment>
<dbReference type="SUPFAM" id="SSF55550">
    <property type="entry name" value="SH2 domain"/>
    <property type="match status" value="1"/>
</dbReference>
<dbReference type="InterPro" id="IPR022252">
    <property type="entry name" value="SOCS4/SOCS5_dom"/>
</dbReference>
<keyword evidence="2" id="KW-0727">SH2 domain</keyword>
<dbReference type="AlphaFoldDB" id="H3BIG0"/>
<reference evidence="6" key="1">
    <citation type="submission" date="2011-08" db="EMBL/GenBank/DDBJ databases">
        <title>The draft genome of Latimeria chalumnae.</title>
        <authorList>
            <person name="Di Palma F."/>
            <person name="Alfoldi J."/>
            <person name="Johnson J."/>
            <person name="Berlin A."/>
            <person name="Gnerre S."/>
            <person name="Jaffe D."/>
            <person name="MacCallum I."/>
            <person name="Young S."/>
            <person name="Walker B.J."/>
            <person name="Lander E."/>
            <person name="Lindblad-Toh K."/>
        </authorList>
    </citation>
    <scope>NUCLEOTIDE SEQUENCE [LARGE SCALE GENOMIC DNA]</scope>
    <source>
        <strain evidence="6">Wild caught</strain>
    </source>
</reference>
<dbReference type="Pfam" id="PF12610">
    <property type="entry name" value="SOCS"/>
    <property type="match status" value="1"/>
</dbReference>
<dbReference type="PROSITE" id="PS50225">
    <property type="entry name" value="SOCS"/>
    <property type="match status" value="1"/>
</dbReference>
<evidence type="ECO:0000256" key="2">
    <source>
        <dbReference type="ARBA" id="ARBA00022999"/>
    </source>
</evidence>
<dbReference type="FunCoup" id="H3BIG0">
    <property type="interactions" value="346"/>
</dbReference>
<dbReference type="GeneTree" id="ENSGT00940000161456"/>
<dbReference type="GO" id="GO:0005942">
    <property type="term" value="C:phosphatidylinositol 3-kinase complex"/>
    <property type="evidence" value="ECO:0007669"/>
    <property type="project" value="TreeGrafter"/>
</dbReference>
<evidence type="ECO:0000259" key="4">
    <source>
        <dbReference type="PROSITE" id="PS50225"/>
    </source>
</evidence>
<reference evidence="5" key="3">
    <citation type="submission" date="2025-09" db="UniProtKB">
        <authorList>
            <consortium name="Ensembl"/>
        </authorList>
    </citation>
    <scope>IDENTIFICATION</scope>
</reference>
<dbReference type="InterPro" id="IPR036860">
    <property type="entry name" value="SH2_dom_sf"/>
</dbReference>
<evidence type="ECO:0000256" key="1">
    <source>
        <dbReference type="ARBA" id="ARBA00004906"/>
    </source>
</evidence>
<dbReference type="InterPro" id="IPR001496">
    <property type="entry name" value="SOCS_box"/>
</dbReference>
<keyword evidence="6" id="KW-1185">Reference proteome</keyword>
<dbReference type="InParanoid" id="H3BIG0"/>
<dbReference type="UniPathway" id="UPA00143"/>
<dbReference type="PANTHER" id="PTHR10155:SF0">
    <property type="entry name" value="SUPPRESSOR OF CYTOKINE SIGNALING AT 36E, ISOFORM D"/>
    <property type="match status" value="1"/>
</dbReference>
<dbReference type="InterPro" id="IPR036036">
    <property type="entry name" value="SOCS_box-like_dom_sf"/>
</dbReference>
<dbReference type="GO" id="GO:0035556">
    <property type="term" value="P:intracellular signal transduction"/>
    <property type="evidence" value="ECO:0007669"/>
    <property type="project" value="InterPro"/>
</dbReference>
<evidence type="ECO:0000313" key="5">
    <source>
        <dbReference type="Ensembl" id="ENSLACP00000021681.1"/>
    </source>
</evidence>
<dbReference type="STRING" id="7897.ENSLACP00000021681"/>
<reference evidence="5" key="2">
    <citation type="submission" date="2025-08" db="UniProtKB">
        <authorList>
            <consortium name="Ensembl"/>
        </authorList>
    </citation>
    <scope>IDENTIFICATION</scope>
</reference>
<dbReference type="EMBL" id="AFYH01002849">
    <property type="status" value="NOT_ANNOTATED_CDS"/>
    <property type="molecule type" value="Genomic_DNA"/>
</dbReference>
<protein>
    <submittedName>
        <fullName evidence="5">Suppressor of cytokine signaling 4</fullName>
    </submittedName>
</protein>
<evidence type="ECO:0000313" key="6">
    <source>
        <dbReference type="Proteomes" id="UP000008672"/>
    </source>
</evidence>
<dbReference type="PANTHER" id="PTHR10155">
    <property type="entry name" value="PHOSPHATIDYLINOSITOL 3-KINASE REGULATORY SUBUNIT"/>
    <property type="match status" value="1"/>
</dbReference>
<feature type="region of interest" description="Disordered" evidence="3">
    <location>
        <begin position="1"/>
        <end position="69"/>
    </location>
</feature>
<accession>H3BIG0</accession>
<gene>
    <name evidence="5" type="primary">SOCS4</name>
</gene>
<dbReference type="SUPFAM" id="SSF158235">
    <property type="entry name" value="SOCS box-like"/>
    <property type="match status" value="1"/>
</dbReference>
<organism evidence="5 6">
    <name type="scientific">Latimeria chalumnae</name>
    <name type="common">Coelacanth</name>
    <dbReference type="NCBI Taxonomy" id="7897"/>
    <lineage>
        <taxon>Eukaryota</taxon>
        <taxon>Metazoa</taxon>
        <taxon>Chordata</taxon>
        <taxon>Craniata</taxon>
        <taxon>Vertebrata</taxon>
        <taxon>Euteleostomi</taxon>
        <taxon>Coelacanthiformes</taxon>
        <taxon>Coelacanthidae</taxon>
        <taxon>Latimeria</taxon>
    </lineage>
</organism>
<dbReference type="GO" id="GO:0016567">
    <property type="term" value="P:protein ubiquitination"/>
    <property type="evidence" value="ECO:0007669"/>
    <property type="project" value="UniProtKB-UniPathway"/>
</dbReference>
<sequence length="406" mass="46999">MSENKENTTRSVDVRPKTNRSRSADRRDGYAWSGKKRSWSNKNESFSDAEVLETVGKPGSPLPRRERKHSSLTIDLAVEHSCGRKLSNRSLRQKLQDAMGQCFPIKAPGSRHAAVFTSKRKVHIGELTLHKCPFPRKSEMAFRWHWVKRHTFPLDQKCEQWVNSEMSPGENLGDQLGDWRMSVAGDSPPRVVVETPGYRSSKLANGVNMESRSSREGIDLDCDEAFIFCTNVRKRNKSELEVDEESCPPESSLYHTQTDYIHCLVPDLFQINNNPCYWGVMRDSAQEDYLFSVSFRRYSRSLHARIEQWNHNFSFDAHDPCVFHAPNVTELLEHYKDPNSCMFFEPLLSIPLNRTFPFSLQQICRTVICKNITYNGIESLLIPFSLKVFLKEYHYKQKVRIRVIDA</sequence>
<dbReference type="SMART" id="SM00253">
    <property type="entry name" value="SOCS"/>
    <property type="match status" value="1"/>
</dbReference>